<keyword evidence="5" id="KW-0472">Membrane</keyword>
<keyword evidence="1" id="KW-0285">Flavoprotein</keyword>
<evidence type="ECO:0000259" key="6">
    <source>
        <dbReference type="PROSITE" id="PS50902"/>
    </source>
</evidence>
<comment type="caution">
    <text evidence="8">The sequence shown here is derived from an EMBL/GenBank/DDBJ whole genome shotgun (WGS) entry which is preliminary data.</text>
</comment>
<keyword evidence="3" id="KW-0813">Transport</keyword>
<dbReference type="Gene3D" id="1.20.990.10">
    <property type="entry name" value="NADPH-cytochrome p450 Reductase, Chain A, domain 3"/>
    <property type="match status" value="1"/>
</dbReference>
<keyword evidence="3" id="KW-0249">Electron transport</keyword>
<reference evidence="9" key="1">
    <citation type="journal article" date="2019" name="Int. J. Syst. Evol. Microbiol.">
        <title>The Global Catalogue of Microorganisms (GCM) 10K type strain sequencing project: providing services to taxonomists for standard genome sequencing and annotation.</title>
        <authorList>
            <consortium name="The Broad Institute Genomics Platform"/>
            <consortium name="The Broad Institute Genome Sequencing Center for Infectious Disease"/>
            <person name="Wu L."/>
            <person name="Ma J."/>
        </authorList>
    </citation>
    <scope>NUCLEOTIDE SEQUENCE [LARGE SCALE GENOMIC DNA]</scope>
    <source>
        <strain evidence="9">KCTC 12848</strain>
    </source>
</reference>
<dbReference type="PANTHER" id="PTHR19384:SF17">
    <property type="entry name" value="NADPH--CYTOCHROME P450 REDUCTASE"/>
    <property type="match status" value="1"/>
</dbReference>
<dbReference type="Pfam" id="PF00175">
    <property type="entry name" value="NAD_binding_1"/>
    <property type="match status" value="1"/>
</dbReference>
<dbReference type="InterPro" id="IPR001433">
    <property type="entry name" value="OxRdtase_FAD/NAD-bd"/>
</dbReference>
<evidence type="ECO:0000256" key="1">
    <source>
        <dbReference type="ARBA" id="ARBA00022630"/>
    </source>
</evidence>
<dbReference type="Gene3D" id="2.40.30.10">
    <property type="entry name" value="Translation factors"/>
    <property type="match status" value="1"/>
</dbReference>
<dbReference type="EMBL" id="JBHUJD010000002">
    <property type="protein sequence ID" value="MFD2309327.1"/>
    <property type="molecule type" value="Genomic_DNA"/>
</dbReference>
<keyword evidence="9" id="KW-1185">Reference proteome</keyword>
<dbReference type="PANTHER" id="PTHR19384">
    <property type="entry name" value="NITRIC OXIDE SYNTHASE-RELATED"/>
    <property type="match status" value="1"/>
</dbReference>
<name>A0ABW5E7P7_9GAMM</name>
<dbReference type="SUPFAM" id="SSF52343">
    <property type="entry name" value="Ferredoxin reductase-like, C-terminal NADP-linked domain"/>
    <property type="match status" value="1"/>
</dbReference>
<dbReference type="InterPro" id="IPR029039">
    <property type="entry name" value="Flavoprotein-like_sf"/>
</dbReference>
<gene>
    <name evidence="8" type="ORF">ACFSKX_02770</name>
</gene>
<dbReference type="SUPFAM" id="SSF63380">
    <property type="entry name" value="Riboflavin synthase domain-like"/>
    <property type="match status" value="1"/>
</dbReference>
<evidence type="ECO:0000313" key="8">
    <source>
        <dbReference type="EMBL" id="MFD2309327.1"/>
    </source>
</evidence>
<dbReference type="InterPro" id="IPR017938">
    <property type="entry name" value="Riboflavin_synthase-like_b-brl"/>
</dbReference>
<dbReference type="RefSeq" id="WP_265720669.1">
    <property type="nucleotide sequence ID" value="NZ_JAPIVK010000004.1"/>
</dbReference>
<accession>A0ABW5E7P7</accession>
<dbReference type="InterPro" id="IPR023173">
    <property type="entry name" value="NADPH_Cyt_P450_Rdtase_alpha"/>
</dbReference>
<keyword evidence="5" id="KW-1133">Transmembrane helix</keyword>
<dbReference type="SUPFAM" id="SSF52218">
    <property type="entry name" value="Flavoproteins"/>
    <property type="match status" value="1"/>
</dbReference>
<feature type="transmembrane region" description="Helical" evidence="5">
    <location>
        <begin position="7"/>
        <end position="26"/>
    </location>
</feature>
<dbReference type="InterPro" id="IPR001709">
    <property type="entry name" value="Flavoprot_Pyr_Nucl_cyt_Rdtase"/>
</dbReference>
<dbReference type="InterPro" id="IPR017927">
    <property type="entry name" value="FAD-bd_FR_type"/>
</dbReference>
<organism evidence="8 9">
    <name type="scientific">Microbulbifer halophilus</name>
    <dbReference type="NCBI Taxonomy" id="453963"/>
    <lineage>
        <taxon>Bacteria</taxon>
        <taxon>Pseudomonadati</taxon>
        <taxon>Pseudomonadota</taxon>
        <taxon>Gammaproteobacteria</taxon>
        <taxon>Cellvibrionales</taxon>
        <taxon>Microbulbiferaceae</taxon>
        <taxon>Microbulbifer</taxon>
    </lineage>
</organism>
<dbReference type="PRINTS" id="PR00371">
    <property type="entry name" value="FPNCR"/>
</dbReference>
<evidence type="ECO:0000256" key="2">
    <source>
        <dbReference type="ARBA" id="ARBA00022643"/>
    </source>
</evidence>
<dbReference type="InterPro" id="IPR008254">
    <property type="entry name" value="Flavodoxin/NO_synth"/>
</dbReference>
<proteinExistence type="predicted"/>
<dbReference type="InterPro" id="IPR001094">
    <property type="entry name" value="Flavdoxin-like"/>
</dbReference>
<sequence length="496" mass="54188">MTEFQRTALAAAAVIAWLGWCLWLYWRGRRADAAGSADGVALVAYASQGGTAETLARKRARGLETQGEVQLLPLNRVSRETLLSTRRALFVVSTYGDGEAPDNGQRFARSYLNGAAGQSLDLSHLSYSVVALGDRTYANFCAFGQAVYEGLAAMGARALEPLVRIDSGAPEPIRNSAPAPAPVSGNAGTQATEIHWQLTDRQRLNAGSPGDPLYRLVLRACGPSPAWRAGDVLVVRPRRARQQVDRWLERQGLDGSTWARVGDRTRPLAEWLSERQLPGRVEEPGALLRGEFADWPLLPQREYSVASRPEEGRLILLVRRQLDGQGHPGLGSGWLTRHCPSGDFVIGHIRTNTNCHTPDHRRPILLVGAGSGLAGLRAQLAERALCGNPGKAWLLYGERCPDSDRHLADEIAAWRESGMLARCDRVFSRDGGGYVQHLLEREAEELISFISRGADIYVCGSKNGMGEGVHAALQRILGSAEVQSMLDSGRYRRDLY</sequence>
<evidence type="ECO:0000256" key="3">
    <source>
        <dbReference type="ARBA" id="ARBA00022982"/>
    </source>
</evidence>
<evidence type="ECO:0000256" key="4">
    <source>
        <dbReference type="ARBA" id="ARBA00023797"/>
    </source>
</evidence>
<dbReference type="EC" id="1.6.2.4" evidence="4"/>
<dbReference type="Gene3D" id="3.40.50.360">
    <property type="match status" value="1"/>
</dbReference>
<evidence type="ECO:0000256" key="5">
    <source>
        <dbReference type="SAM" id="Phobius"/>
    </source>
</evidence>
<feature type="domain" description="FAD-binding FR-type" evidence="7">
    <location>
        <begin position="191"/>
        <end position="358"/>
    </location>
</feature>
<dbReference type="PROSITE" id="PS51384">
    <property type="entry name" value="FAD_FR"/>
    <property type="match status" value="1"/>
</dbReference>
<dbReference type="Pfam" id="PF00258">
    <property type="entry name" value="Flavodoxin_1"/>
    <property type="match status" value="1"/>
</dbReference>
<feature type="domain" description="Flavodoxin-like" evidence="6">
    <location>
        <begin position="41"/>
        <end position="181"/>
    </location>
</feature>
<keyword evidence="2" id="KW-0288">FMN</keyword>
<dbReference type="Proteomes" id="UP001597425">
    <property type="component" value="Unassembled WGS sequence"/>
</dbReference>
<dbReference type="InterPro" id="IPR039261">
    <property type="entry name" value="FNR_nucleotide-bd"/>
</dbReference>
<dbReference type="PROSITE" id="PS50902">
    <property type="entry name" value="FLAVODOXIN_LIKE"/>
    <property type="match status" value="1"/>
</dbReference>
<keyword evidence="5" id="KW-0812">Transmembrane</keyword>
<protein>
    <recommendedName>
        <fullName evidence="4">NADPH--hemoprotein reductase</fullName>
        <ecNumber evidence="4">1.6.2.4</ecNumber>
    </recommendedName>
</protein>
<dbReference type="PRINTS" id="PR00369">
    <property type="entry name" value="FLAVODOXIN"/>
</dbReference>
<evidence type="ECO:0000313" key="9">
    <source>
        <dbReference type="Proteomes" id="UP001597425"/>
    </source>
</evidence>
<evidence type="ECO:0000259" key="7">
    <source>
        <dbReference type="PROSITE" id="PS51384"/>
    </source>
</evidence>
<dbReference type="Gene3D" id="3.40.50.80">
    <property type="entry name" value="Nucleotide-binding domain of ferredoxin-NADP reductase (FNR) module"/>
    <property type="match status" value="1"/>
</dbReference>